<accession>A0A821V0B7</accession>
<evidence type="ECO:0000313" key="1">
    <source>
        <dbReference type="EMBL" id="CAF4898043.1"/>
    </source>
</evidence>
<reference evidence="1" key="1">
    <citation type="submission" date="2021-02" db="EMBL/GenBank/DDBJ databases">
        <authorList>
            <person name="Nowell W R."/>
        </authorList>
    </citation>
    <scope>NUCLEOTIDE SEQUENCE</scope>
</reference>
<name>A0A821V0B7_9BILA</name>
<dbReference type="EMBL" id="CAJOBR010083512">
    <property type="protein sequence ID" value="CAF5128535.1"/>
    <property type="molecule type" value="Genomic_DNA"/>
</dbReference>
<proteinExistence type="predicted"/>
<evidence type="ECO:0000313" key="3">
    <source>
        <dbReference type="Proteomes" id="UP000663873"/>
    </source>
</evidence>
<dbReference type="AlphaFoldDB" id="A0A821V0B7"/>
<feature type="non-terminal residue" evidence="1">
    <location>
        <position position="80"/>
    </location>
</feature>
<comment type="caution">
    <text evidence="1">The sequence shown here is derived from an EMBL/GenBank/DDBJ whole genome shotgun (WGS) entry which is preliminary data.</text>
</comment>
<organism evidence="1 3">
    <name type="scientific">Rotaria socialis</name>
    <dbReference type="NCBI Taxonomy" id="392032"/>
    <lineage>
        <taxon>Eukaryota</taxon>
        <taxon>Metazoa</taxon>
        <taxon>Spiralia</taxon>
        <taxon>Gnathifera</taxon>
        <taxon>Rotifera</taxon>
        <taxon>Eurotatoria</taxon>
        <taxon>Bdelloidea</taxon>
        <taxon>Philodinida</taxon>
        <taxon>Philodinidae</taxon>
        <taxon>Rotaria</taxon>
    </lineage>
</organism>
<gene>
    <name evidence="2" type="ORF">QYT958_LOCUS46581</name>
    <name evidence="1" type="ORF">UJA718_LOCUS45387</name>
</gene>
<protein>
    <submittedName>
        <fullName evidence="1">Uncharacterized protein</fullName>
    </submittedName>
</protein>
<dbReference type="EMBL" id="CAJOBP010075821">
    <property type="protein sequence ID" value="CAF4898043.1"/>
    <property type="molecule type" value="Genomic_DNA"/>
</dbReference>
<dbReference type="Proteomes" id="UP000663873">
    <property type="component" value="Unassembled WGS sequence"/>
</dbReference>
<evidence type="ECO:0000313" key="2">
    <source>
        <dbReference type="EMBL" id="CAF5128535.1"/>
    </source>
</evidence>
<feature type="non-terminal residue" evidence="1">
    <location>
        <position position="1"/>
    </location>
</feature>
<dbReference type="Proteomes" id="UP000663848">
    <property type="component" value="Unassembled WGS sequence"/>
</dbReference>
<keyword evidence="3" id="KW-1185">Reference proteome</keyword>
<sequence length="80" mass="8855">PLSTHSSTLIIHANDKRNPNYKQCVKLHSGSQNLSNDIIKQTASPNELLEESQYSYEEYILDVDDKQNRAASASSSDSSA</sequence>